<keyword evidence="2" id="KW-0472">Membrane</keyword>
<evidence type="ECO:0000313" key="4">
    <source>
        <dbReference type="Proteomes" id="UP000054422"/>
    </source>
</evidence>
<organism evidence="3 4">
    <name type="scientific">Legionella norrlandica</name>
    <dbReference type="NCBI Taxonomy" id="1498499"/>
    <lineage>
        <taxon>Bacteria</taxon>
        <taxon>Pseudomonadati</taxon>
        <taxon>Pseudomonadota</taxon>
        <taxon>Gammaproteobacteria</taxon>
        <taxon>Legionellales</taxon>
        <taxon>Legionellaceae</taxon>
        <taxon>Legionella</taxon>
    </lineage>
</organism>
<dbReference type="EMBL" id="JNCF01000006">
    <property type="protein sequence ID" value="KGP64020.1"/>
    <property type="molecule type" value="Genomic_DNA"/>
</dbReference>
<gene>
    <name evidence="3" type="ORF">EP47_03610</name>
</gene>
<reference evidence="3 4" key="1">
    <citation type="submission" date="2014-05" db="EMBL/GenBank/DDBJ databases">
        <authorList>
            <person name="Rizzardi K."/>
            <person name="Winiecka-Krusnell J."/>
            <person name="Ramliden M."/>
            <person name="Alm E."/>
            <person name="Andersson S."/>
            <person name="Byfors S."/>
        </authorList>
    </citation>
    <scope>NUCLEOTIDE SEQUENCE [LARGE SCALE GENOMIC DNA]</scope>
    <source>
        <strain evidence="3 4">LEGN</strain>
    </source>
</reference>
<feature type="transmembrane region" description="Helical" evidence="2">
    <location>
        <begin position="52"/>
        <end position="73"/>
    </location>
</feature>
<dbReference type="Proteomes" id="UP000054422">
    <property type="component" value="Unassembled WGS sequence"/>
</dbReference>
<evidence type="ECO:0000313" key="3">
    <source>
        <dbReference type="EMBL" id="KGP64020.1"/>
    </source>
</evidence>
<comment type="caution">
    <text evidence="3">The sequence shown here is derived from an EMBL/GenBank/DDBJ whole genome shotgun (WGS) entry which is preliminary data.</text>
</comment>
<evidence type="ECO:0008006" key="5">
    <source>
        <dbReference type="Google" id="ProtNLM"/>
    </source>
</evidence>
<dbReference type="STRING" id="1498499.EP47_03610"/>
<dbReference type="PANTHER" id="PTHR32309:SF13">
    <property type="entry name" value="FERRIC ENTEROBACTIN TRANSPORT PROTEIN FEPE"/>
    <property type="match status" value="1"/>
</dbReference>
<proteinExistence type="predicted"/>
<dbReference type="InterPro" id="IPR050445">
    <property type="entry name" value="Bact_polysacc_biosynth/exp"/>
</dbReference>
<dbReference type="PANTHER" id="PTHR32309">
    <property type="entry name" value="TYROSINE-PROTEIN KINASE"/>
    <property type="match status" value="1"/>
</dbReference>
<evidence type="ECO:0000256" key="2">
    <source>
        <dbReference type="SAM" id="Phobius"/>
    </source>
</evidence>
<evidence type="ECO:0000256" key="1">
    <source>
        <dbReference type="SAM" id="Coils"/>
    </source>
</evidence>
<feature type="coiled-coil region" evidence="1">
    <location>
        <begin position="284"/>
        <end position="349"/>
    </location>
</feature>
<protein>
    <recommendedName>
        <fullName evidence="5">Capsule biosynthesis protein</fullName>
    </recommendedName>
</protein>
<name>A0A0A2SSD4_9GAMM</name>
<dbReference type="AlphaFoldDB" id="A0A0A2SSD4"/>
<feature type="transmembrane region" description="Helical" evidence="2">
    <location>
        <begin position="378"/>
        <end position="400"/>
    </location>
</feature>
<dbReference type="GO" id="GO:0004713">
    <property type="term" value="F:protein tyrosine kinase activity"/>
    <property type="evidence" value="ECO:0007669"/>
    <property type="project" value="TreeGrafter"/>
</dbReference>
<dbReference type="GO" id="GO:0005886">
    <property type="term" value="C:plasma membrane"/>
    <property type="evidence" value="ECO:0007669"/>
    <property type="project" value="TreeGrafter"/>
</dbReference>
<dbReference type="RefSeq" id="WP_035887392.1">
    <property type="nucleotide sequence ID" value="NZ_JNCF01000006.1"/>
</dbReference>
<keyword evidence="1" id="KW-0175">Coiled coil</keyword>
<sequence length="404" mass="46922">MKLKGLKRILRLALIHVQLLKDRINPYISLLRHSYVFPGFVAIRNFLLKYKIFTIVVVIPWLITAFYLVFISVPEYVSTAKIVVEKGQEQNPINITAGLFGVGGNNETYLTQEFITSREMINRLQNYYDFKKHYQSPKIDLISRLKSHPSEKDYQNYFQKMVNTTVDLKTNELVITVRAFSAEIAKILAEQIIEQSKKFVNRVYNTVAEKQYAFSKVQLKLAKDRLFKVSKDVLEWQNENGMFDPAETAKVVGAVTAELKSKLVEKQTELITYSAFMQPESSKVVALKEEIRALKKQIEEQNSDLLSRKEGTNNLNRVLINYQWLQLQLKFAQAEYEAAQQVFDAATINLSKQQNSIIEIEAPNLPDDYEYPKKIYDLVNFLILFLVIFFLIKMTINIIYEHTD</sequence>
<keyword evidence="4" id="KW-1185">Reference proteome</keyword>
<dbReference type="Gene3D" id="1.20.120.1490">
    <property type="match status" value="1"/>
</dbReference>
<dbReference type="OrthoDB" id="5497849at2"/>
<keyword evidence="2" id="KW-0812">Transmembrane</keyword>
<keyword evidence="2" id="KW-1133">Transmembrane helix</keyword>
<accession>A0A0A2SSD4</accession>